<dbReference type="Proteomes" id="UP001430953">
    <property type="component" value="Unassembled WGS sequence"/>
</dbReference>
<gene>
    <name evidence="2" type="ORF">PUN28_007019</name>
</gene>
<evidence type="ECO:0000313" key="2">
    <source>
        <dbReference type="EMBL" id="KAL0121938.1"/>
    </source>
</evidence>
<reference evidence="2 3" key="1">
    <citation type="submission" date="2023-03" db="EMBL/GenBank/DDBJ databases">
        <title>High recombination rates correlate with genetic variation in Cardiocondyla obscurior ants.</title>
        <authorList>
            <person name="Errbii M."/>
        </authorList>
    </citation>
    <scope>NUCLEOTIDE SEQUENCE [LARGE SCALE GENOMIC DNA]</scope>
    <source>
        <strain evidence="2">Alpha-2009</strain>
        <tissue evidence="2">Whole body</tissue>
    </source>
</reference>
<keyword evidence="3" id="KW-1185">Reference proteome</keyword>
<sequence>MMEKPAGSEANPGEIEKPEFEINSYIKQLMTLRKSIEKSVVGIEYWKNQKSKLLESNSFIEMNCEKLSRQVSDIEEKILENTRIHIAKKQELKDLQNARKNVAHKQWNDCLSKIDNYANDFSQWIRNYSRDVLMKEIENHRDGCRKVNEELAILKQEVEDMQKEFKLDCIDNVEDDDLSTLEIVTSDLNFSNNNLTKNIELEEDMLNKIQNKIEQSKIILNESKTKEKTNVF</sequence>
<accession>A0AAW2G318</accession>
<proteinExistence type="predicted"/>
<evidence type="ECO:0000313" key="3">
    <source>
        <dbReference type="Proteomes" id="UP001430953"/>
    </source>
</evidence>
<protein>
    <submittedName>
        <fullName evidence="2">Uncharacterized protein</fullName>
    </submittedName>
</protein>
<dbReference type="AlphaFoldDB" id="A0AAW2G318"/>
<comment type="caution">
    <text evidence="2">The sequence shown here is derived from an EMBL/GenBank/DDBJ whole genome shotgun (WGS) entry which is preliminary data.</text>
</comment>
<evidence type="ECO:0000256" key="1">
    <source>
        <dbReference type="SAM" id="Coils"/>
    </source>
</evidence>
<feature type="coiled-coil region" evidence="1">
    <location>
        <begin position="137"/>
        <end position="164"/>
    </location>
</feature>
<feature type="coiled-coil region" evidence="1">
    <location>
        <begin position="192"/>
        <end position="226"/>
    </location>
</feature>
<keyword evidence="1" id="KW-0175">Coiled coil</keyword>
<name>A0AAW2G318_9HYME</name>
<organism evidence="2 3">
    <name type="scientific">Cardiocondyla obscurior</name>
    <dbReference type="NCBI Taxonomy" id="286306"/>
    <lineage>
        <taxon>Eukaryota</taxon>
        <taxon>Metazoa</taxon>
        <taxon>Ecdysozoa</taxon>
        <taxon>Arthropoda</taxon>
        <taxon>Hexapoda</taxon>
        <taxon>Insecta</taxon>
        <taxon>Pterygota</taxon>
        <taxon>Neoptera</taxon>
        <taxon>Endopterygota</taxon>
        <taxon>Hymenoptera</taxon>
        <taxon>Apocrita</taxon>
        <taxon>Aculeata</taxon>
        <taxon>Formicoidea</taxon>
        <taxon>Formicidae</taxon>
        <taxon>Myrmicinae</taxon>
        <taxon>Cardiocondyla</taxon>
    </lineage>
</organism>
<dbReference type="EMBL" id="JADYXP020000006">
    <property type="protein sequence ID" value="KAL0121938.1"/>
    <property type="molecule type" value="Genomic_DNA"/>
</dbReference>